<dbReference type="InterPro" id="IPR050640">
    <property type="entry name" value="Bact_2-comp_sensor_kinase"/>
</dbReference>
<evidence type="ECO:0000256" key="6">
    <source>
        <dbReference type="ARBA" id="ARBA00023136"/>
    </source>
</evidence>
<keyword evidence="6 7" id="KW-0472">Membrane</keyword>
<reference evidence="9 10" key="1">
    <citation type="submission" date="2021-01" db="EMBL/GenBank/DDBJ databases">
        <title>Whole genome sequence of Paenibacillus sonchi LMG 24727 for comparative genomics.</title>
        <authorList>
            <person name="Lee G."/>
            <person name="Kim M.-J."/>
            <person name="Lim K."/>
            <person name="Shin J.-H."/>
        </authorList>
    </citation>
    <scope>NUCLEOTIDE SEQUENCE [LARGE SCALE GENOMIC DNA]</scope>
    <source>
        <strain evidence="9 10">LMG 24727</strain>
    </source>
</reference>
<keyword evidence="3" id="KW-0597">Phosphoprotein</keyword>
<dbReference type="InterPro" id="IPR003660">
    <property type="entry name" value="HAMP_dom"/>
</dbReference>
<evidence type="ECO:0000259" key="8">
    <source>
        <dbReference type="PROSITE" id="PS50885"/>
    </source>
</evidence>
<gene>
    <name evidence="9" type="ORF">JI735_32375</name>
</gene>
<feature type="transmembrane region" description="Helical" evidence="7">
    <location>
        <begin position="277"/>
        <end position="300"/>
    </location>
</feature>
<keyword evidence="7" id="KW-1133">Transmembrane helix</keyword>
<dbReference type="CDD" id="cd06225">
    <property type="entry name" value="HAMP"/>
    <property type="match status" value="1"/>
</dbReference>
<organism evidence="9 10">
    <name type="scientific">Paenibacillus sonchi</name>
    <dbReference type="NCBI Taxonomy" id="373687"/>
    <lineage>
        <taxon>Bacteria</taxon>
        <taxon>Bacillati</taxon>
        <taxon>Bacillota</taxon>
        <taxon>Bacilli</taxon>
        <taxon>Bacillales</taxon>
        <taxon>Paenibacillaceae</taxon>
        <taxon>Paenibacillus</taxon>
        <taxon>Paenibacillus sonchi group</taxon>
    </lineage>
</organism>
<dbReference type="AlphaFoldDB" id="A0A974PI61"/>
<dbReference type="Pfam" id="PF06580">
    <property type="entry name" value="His_kinase"/>
    <property type="match status" value="1"/>
</dbReference>
<dbReference type="Pfam" id="PF00672">
    <property type="entry name" value="HAMP"/>
    <property type="match status" value="1"/>
</dbReference>
<dbReference type="PANTHER" id="PTHR34220:SF9">
    <property type="entry name" value="SIGNAL TRANSDUCTION HISTIDINE KINASE INTERNAL REGION DOMAIN-CONTAINING PROTEIN"/>
    <property type="match status" value="1"/>
</dbReference>
<dbReference type="InterPro" id="IPR010559">
    <property type="entry name" value="Sig_transdc_His_kin_internal"/>
</dbReference>
<accession>A0A974PI61</accession>
<keyword evidence="10" id="KW-1185">Reference proteome</keyword>
<evidence type="ECO:0000256" key="1">
    <source>
        <dbReference type="ARBA" id="ARBA00004651"/>
    </source>
</evidence>
<evidence type="ECO:0000256" key="4">
    <source>
        <dbReference type="ARBA" id="ARBA00022679"/>
    </source>
</evidence>
<dbReference type="PROSITE" id="PS50885">
    <property type="entry name" value="HAMP"/>
    <property type="match status" value="1"/>
</dbReference>
<dbReference type="Gene3D" id="6.10.340.10">
    <property type="match status" value="1"/>
</dbReference>
<name>A0A974PI61_9BACL</name>
<feature type="domain" description="HAMP" evidence="8">
    <location>
        <begin position="313"/>
        <end position="350"/>
    </location>
</feature>
<dbReference type="GO" id="GO:0000155">
    <property type="term" value="F:phosphorelay sensor kinase activity"/>
    <property type="evidence" value="ECO:0007669"/>
    <property type="project" value="InterPro"/>
</dbReference>
<dbReference type="GO" id="GO:0005886">
    <property type="term" value="C:plasma membrane"/>
    <property type="evidence" value="ECO:0007669"/>
    <property type="project" value="UniProtKB-SubCell"/>
</dbReference>
<evidence type="ECO:0000313" key="9">
    <source>
        <dbReference type="EMBL" id="QQZ64429.1"/>
    </source>
</evidence>
<keyword evidence="2" id="KW-1003">Cell membrane</keyword>
<dbReference type="Proteomes" id="UP000595841">
    <property type="component" value="Chromosome"/>
</dbReference>
<dbReference type="Pfam" id="PF02518">
    <property type="entry name" value="HATPase_c"/>
    <property type="match status" value="1"/>
</dbReference>
<proteinExistence type="predicted"/>
<protein>
    <submittedName>
        <fullName evidence="9">Histidine kinase</fullName>
    </submittedName>
</protein>
<evidence type="ECO:0000313" key="10">
    <source>
        <dbReference type="Proteomes" id="UP000595841"/>
    </source>
</evidence>
<evidence type="ECO:0000256" key="5">
    <source>
        <dbReference type="ARBA" id="ARBA00022777"/>
    </source>
</evidence>
<sequence>MLRKINMKRFIYFFVFFLTLTLVLFYVMETLSARTLQQSLIHSSKNQVIYTDSMLDGVLSEARMYAIQYTTDSSVRYYESQKRVLGVYDSQMKKNDIKAMISNTLVSSQSVEMVGIFWRSDGTFISTASGRSVAGPFKQVTRQGWKTVDGSLYYFSVYPYIKQPSSPSDIQYIVGVKLKTEYLVGLLDKALNSDNADAFFLLNKELLVSDKSVDSGIVQAAKGMINADPDQVLEYHYKAADGDYVILSQYIDSIDAYLVTYTRMNDFLNPLNRNHQVFFISILVILIIGLFVITMFYRNFYRNVYLLHKRFYQVEHGEYSTRIKENPGNEFDSLFKSFNHMVEQIQALFVSLATETELRQNAELKELQAQINPHFLYNSLFFIMSMAKASPDAVMRMSKHLAEYYRYMTKLDSRDVTVASELELSGHYLAIMALCKQIDYRIGLPQGIGTRRIMPLMIQPIVENAIQHGIEEHQGAHRVSISAEEWGGGLKITVANDGKGLSPEQISQLMDHIGKEEAPEGTKGIGLWNINKRLKNSYGESSGLHFYTNEWGGLSVCLLIDFQLEEGE</sequence>
<dbReference type="EMBL" id="CP068595">
    <property type="protein sequence ID" value="QQZ64429.1"/>
    <property type="molecule type" value="Genomic_DNA"/>
</dbReference>
<dbReference type="KEGG" id="pson:JI735_32375"/>
<dbReference type="InterPro" id="IPR036890">
    <property type="entry name" value="HATPase_C_sf"/>
</dbReference>
<dbReference type="Gene3D" id="3.30.565.10">
    <property type="entry name" value="Histidine kinase-like ATPase, C-terminal domain"/>
    <property type="match status" value="1"/>
</dbReference>
<dbReference type="SUPFAM" id="SSF55874">
    <property type="entry name" value="ATPase domain of HSP90 chaperone/DNA topoisomerase II/histidine kinase"/>
    <property type="match status" value="1"/>
</dbReference>
<keyword evidence="4" id="KW-0808">Transferase</keyword>
<keyword evidence="7" id="KW-0812">Transmembrane</keyword>
<comment type="subcellular location">
    <subcellularLocation>
        <location evidence="1">Cell membrane</location>
        <topology evidence="1">Multi-pass membrane protein</topology>
    </subcellularLocation>
</comment>
<evidence type="ECO:0000256" key="3">
    <source>
        <dbReference type="ARBA" id="ARBA00022553"/>
    </source>
</evidence>
<dbReference type="PANTHER" id="PTHR34220">
    <property type="entry name" value="SENSOR HISTIDINE KINASE YPDA"/>
    <property type="match status" value="1"/>
</dbReference>
<dbReference type="InterPro" id="IPR003594">
    <property type="entry name" value="HATPase_dom"/>
</dbReference>
<evidence type="ECO:0000256" key="7">
    <source>
        <dbReference type="SAM" id="Phobius"/>
    </source>
</evidence>
<evidence type="ECO:0000256" key="2">
    <source>
        <dbReference type="ARBA" id="ARBA00022475"/>
    </source>
</evidence>
<keyword evidence="5 9" id="KW-0418">Kinase</keyword>